<evidence type="ECO:0000256" key="1">
    <source>
        <dbReference type="SAM" id="MobiDB-lite"/>
    </source>
</evidence>
<dbReference type="PANTHER" id="PTHR34473">
    <property type="entry name" value="UPF0699 TRANSMEMBRANE PROTEIN YDBS"/>
    <property type="match status" value="1"/>
</dbReference>
<dbReference type="Proteomes" id="UP000179540">
    <property type="component" value="Unassembled WGS sequence"/>
</dbReference>
<reference evidence="4 5" key="1">
    <citation type="submission" date="2016-10" db="EMBL/GenBank/DDBJ databases">
        <title>Draft genome sequence of strain LCT isolated from the Shenzhou X spacecraft of China.</title>
        <authorList>
            <person name="Huang B."/>
        </authorList>
    </citation>
    <scope>NUCLEOTIDE SEQUENCE [LARGE SCALE GENOMIC DNA]</scope>
    <source>
        <strain evidence="4 5">LCT-H5</strain>
    </source>
</reference>
<name>A0A1S2N0N5_9MICC</name>
<dbReference type="InterPro" id="IPR014529">
    <property type="entry name" value="UCP026631"/>
</dbReference>
<evidence type="ECO:0000259" key="3">
    <source>
        <dbReference type="Pfam" id="PF03703"/>
    </source>
</evidence>
<protein>
    <recommendedName>
        <fullName evidence="3">YdbS-like PH domain-containing protein</fullName>
    </recommendedName>
</protein>
<accession>A0A1S2N0N5</accession>
<feature type="domain" description="YdbS-like PH" evidence="3">
    <location>
        <begin position="116"/>
        <end position="194"/>
    </location>
</feature>
<sequence length="582" mass="60965">MSSAPHPSAPDPAPDAVPAPTPSEDAAGRDAPNAPEERPQWRRVHPLTPLARFWITAVLILVLLLRPLIEDVITGEADAGDLVRGAEEMAGGVSLLAVLAVLAAVAVVIGAMALTWWFTRWAVTEDSVHVREGILLRKERQARLERVQAIEITQPLLARLLRLAELRFDVADAEDAALHLRFLSLRQAEELRGRLLSRARALRAPATSSGAASGNTASGNTAQGCAARDPRQAQTGDGPIRPVPGTTAGVPDTGIPQGGLPETEAPEGLAEREVLRVPLARAAAAPLLSAGLLSSLLAILLIAVALGWASDSAGPAVAGVLPMLLVAGSTVWSAVNAGAGFRVLEADGGLRTRAGLTDTRAQSIPLGRIHAIGIEQPLLWRLPGWYRVRLTSAGIGAGEGSETRSVLLPVGTEAQLRRLLPYVLGAVVRDEAPGSEDLAAALRGSGTGHGFTVSPPTARWLAPLTYRRSGFLRDSGALLLRGGRLTRHLSVVPQRRVQGVGVADGPLLRRLGLADVQLCTVAGPVDTRVRRLARADALALARLLSIPASEDPSTREPARACLGRQAAPSPAAADPENEEPTA</sequence>
<feature type="region of interest" description="Disordered" evidence="1">
    <location>
        <begin position="207"/>
        <end position="264"/>
    </location>
</feature>
<gene>
    <name evidence="4" type="ORF">BK826_05875</name>
</gene>
<dbReference type="AlphaFoldDB" id="A0A1S2N0N5"/>
<evidence type="ECO:0000313" key="5">
    <source>
        <dbReference type="Proteomes" id="UP000179540"/>
    </source>
</evidence>
<comment type="caution">
    <text evidence="4">The sequence shown here is derived from an EMBL/GenBank/DDBJ whole genome shotgun (WGS) entry which is preliminary data.</text>
</comment>
<feature type="transmembrane region" description="Helical" evidence="2">
    <location>
        <begin position="89"/>
        <end position="118"/>
    </location>
</feature>
<feature type="domain" description="YdbS-like PH" evidence="3">
    <location>
        <begin position="466"/>
        <end position="539"/>
    </location>
</feature>
<dbReference type="Pfam" id="PF03703">
    <property type="entry name" value="bPH_2"/>
    <property type="match status" value="2"/>
</dbReference>
<feature type="transmembrane region" description="Helical" evidence="2">
    <location>
        <begin position="315"/>
        <end position="335"/>
    </location>
</feature>
<proteinExistence type="predicted"/>
<feature type="region of interest" description="Disordered" evidence="1">
    <location>
        <begin position="1"/>
        <end position="40"/>
    </location>
</feature>
<feature type="compositionally biased region" description="Low complexity" evidence="1">
    <location>
        <begin position="207"/>
        <end position="222"/>
    </location>
</feature>
<keyword evidence="2" id="KW-0812">Transmembrane</keyword>
<keyword evidence="2" id="KW-1133">Transmembrane helix</keyword>
<dbReference type="RefSeq" id="WP_075514806.1">
    <property type="nucleotide sequence ID" value="NZ_MODZ01000006.1"/>
</dbReference>
<evidence type="ECO:0000313" key="4">
    <source>
        <dbReference type="EMBL" id="OIJ35881.1"/>
    </source>
</evidence>
<organism evidence="4 5">
    <name type="scientific">Rothia kristinae</name>
    <dbReference type="NCBI Taxonomy" id="37923"/>
    <lineage>
        <taxon>Bacteria</taxon>
        <taxon>Bacillati</taxon>
        <taxon>Actinomycetota</taxon>
        <taxon>Actinomycetes</taxon>
        <taxon>Micrococcales</taxon>
        <taxon>Micrococcaceae</taxon>
        <taxon>Rothia</taxon>
    </lineage>
</organism>
<dbReference type="OrthoDB" id="3190163at2"/>
<dbReference type="PIRSF" id="PIRSF026631">
    <property type="entry name" value="UCP026631"/>
    <property type="match status" value="1"/>
</dbReference>
<feature type="transmembrane region" description="Helical" evidence="2">
    <location>
        <begin position="282"/>
        <end position="309"/>
    </location>
</feature>
<feature type="transmembrane region" description="Helical" evidence="2">
    <location>
        <begin position="50"/>
        <end position="69"/>
    </location>
</feature>
<feature type="region of interest" description="Disordered" evidence="1">
    <location>
        <begin position="549"/>
        <end position="582"/>
    </location>
</feature>
<dbReference type="EMBL" id="MODZ01000006">
    <property type="protein sequence ID" value="OIJ35881.1"/>
    <property type="molecule type" value="Genomic_DNA"/>
</dbReference>
<feature type="compositionally biased region" description="Pro residues" evidence="1">
    <location>
        <begin position="7"/>
        <end position="21"/>
    </location>
</feature>
<evidence type="ECO:0000256" key="2">
    <source>
        <dbReference type="SAM" id="Phobius"/>
    </source>
</evidence>
<dbReference type="InterPro" id="IPR005182">
    <property type="entry name" value="YdbS-like_PH"/>
</dbReference>
<keyword evidence="2" id="KW-0472">Membrane</keyword>
<dbReference type="PANTHER" id="PTHR34473:SF2">
    <property type="entry name" value="UPF0699 TRANSMEMBRANE PROTEIN YDBT"/>
    <property type="match status" value="1"/>
</dbReference>